<dbReference type="InterPro" id="IPR006303">
    <property type="entry name" value="FliR"/>
</dbReference>
<sequence length="613" mass="68244">MINIAYFTAFILVFLRLFAFMMIAPVFFPKGTPTLIKGALPAVIAFMLMPGIDYSNVNLINSNFSLMVYCLSEITTGLTFGFIINICFNCIRYAGSLMDMQVGFAMLSMFDPNSNSRVTLIEKMMYWISLMTFLIVDGHHMLIANLIESFQVVNIGKFILSQKSAMLIIEVFIKYFELGLRIAIPIVLIIILTDLTLGLVARTVPQLNVMILGLPVKILLGLSIVSLSLPLIHKIIITGFNNIPDIIRQIYKTIPLMIIFAAGDSGDKTEDATPHKLNEAKKKGQVAKSKEVASALTLLASTIIIITLGQYIIGSFKDNIVQFIGSYLNTELDYNSLYSIVILVLIRIAVVFLPVAIPIMIIGIGANLLQTGYIKSLEPIKPKLSKINPISGLKKMFSVRTVMNLLKSIAVIVVVGLVGFNFLKSNFHQIFNIGSLKISAIVSTLLKLMGDIFFRVTLIMVAIAIIDFMYQKYQFKKDMKMSKQEIKEEFKQQEGDPQVKGKIKQKQREMAMGRMMQQVPDASVIITNPTHIAVALKYEEGKGSAPVLIAKGSGHLAIKIKEKAKENDVPIIENKPLARLIFKEVELEGEIPQEMYQAVAEILALVYKIKKGK</sequence>
<keyword evidence="5 14" id="KW-1003">Cell membrane</keyword>
<evidence type="ECO:0000313" key="15">
    <source>
        <dbReference type="EMBL" id="MCY6370376.1"/>
    </source>
</evidence>
<feature type="transmembrane region" description="Helical" evidence="14">
    <location>
        <begin position="404"/>
        <end position="423"/>
    </location>
</feature>
<keyword evidence="10 14" id="KW-0472">Membrane</keyword>
<dbReference type="PANTHER" id="PTHR30531">
    <property type="entry name" value="FLAGELLAR BIOSYNTHETIC PROTEIN FLHB"/>
    <property type="match status" value="1"/>
</dbReference>
<reference evidence="15" key="1">
    <citation type="submission" date="2022-12" db="EMBL/GenBank/DDBJ databases">
        <authorList>
            <person name="Wang J."/>
        </authorList>
    </citation>
    <scope>NUCLEOTIDE SEQUENCE</scope>
    <source>
        <strain evidence="15">HY-42-06</strain>
    </source>
</reference>
<keyword evidence="12" id="KW-1006">Bacterial flagellum protein export</keyword>
<evidence type="ECO:0000256" key="11">
    <source>
        <dbReference type="ARBA" id="ARBA00023143"/>
    </source>
</evidence>
<dbReference type="InterPro" id="IPR006136">
    <property type="entry name" value="FlhB"/>
</dbReference>
<dbReference type="SUPFAM" id="SSF160544">
    <property type="entry name" value="EscU C-terminal domain-like"/>
    <property type="match status" value="1"/>
</dbReference>
<keyword evidence="16" id="KW-1185">Reference proteome</keyword>
<evidence type="ECO:0000256" key="10">
    <source>
        <dbReference type="ARBA" id="ARBA00023136"/>
    </source>
</evidence>
<dbReference type="InterPro" id="IPR029025">
    <property type="entry name" value="T3SS_substrate_exporter_C"/>
</dbReference>
<keyword evidence="7" id="KW-1005">Bacterial flagellum biogenesis</keyword>
<evidence type="ECO:0000256" key="14">
    <source>
        <dbReference type="RuleBase" id="RU362071"/>
    </source>
</evidence>
<feature type="transmembrane region" description="Helical" evidence="14">
    <location>
        <begin position="292"/>
        <end position="316"/>
    </location>
</feature>
<evidence type="ECO:0000256" key="6">
    <source>
        <dbReference type="ARBA" id="ARBA00022692"/>
    </source>
</evidence>
<evidence type="ECO:0000256" key="1">
    <source>
        <dbReference type="ARBA" id="ARBA00002578"/>
    </source>
</evidence>
<dbReference type="RefSeq" id="WP_268049119.1">
    <property type="nucleotide sequence ID" value="NZ_JAPQES010000002.1"/>
</dbReference>
<accession>A0ABT4CQ51</accession>
<comment type="subcellular location">
    <subcellularLocation>
        <location evidence="14">Cell membrane</location>
        <topology evidence="14">Multi-pass membrane protein</topology>
    </subcellularLocation>
    <subcellularLocation>
        <location evidence="14">Bacterial flagellum basal body</location>
    </subcellularLocation>
</comment>
<keyword evidence="8" id="KW-0653">Protein transport</keyword>
<organism evidence="15 16">
    <name type="scientific">Clostridium ganghwense</name>
    <dbReference type="NCBI Taxonomy" id="312089"/>
    <lineage>
        <taxon>Bacteria</taxon>
        <taxon>Bacillati</taxon>
        <taxon>Bacillota</taxon>
        <taxon>Clostridia</taxon>
        <taxon>Eubacteriales</taxon>
        <taxon>Clostridiaceae</taxon>
        <taxon>Clostridium</taxon>
    </lineage>
</organism>
<gene>
    <name evidence="15" type="ORF">OXH55_06985</name>
</gene>
<feature type="transmembrane region" description="Helical" evidence="14">
    <location>
        <begin position="180"/>
        <end position="201"/>
    </location>
</feature>
<feature type="transmembrane region" description="Helical" evidence="14">
    <location>
        <begin position="35"/>
        <end position="52"/>
    </location>
</feature>
<dbReference type="InterPro" id="IPR002010">
    <property type="entry name" value="T3SS_IM_R"/>
</dbReference>
<evidence type="ECO:0000256" key="7">
    <source>
        <dbReference type="ARBA" id="ARBA00022795"/>
    </source>
</evidence>
<dbReference type="NCBIfam" id="TIGR00328">
    <property type="entry name" value="flhB"/>
    <property type="match status" value="1"/>
</dbReference>
<dbReference type="PRINTS" id="PR00950">
    <property type="entry name" value="TYPE3IMSPROT"/>
</dbReference>
<evidence type="ECO:0000256" key="9">
    <source>
        <dbReference type="ARBA" id="ARBA00022989"/>
    </source>
</evidence>
<evidence type="ECO:0000256" key="5">
    <source>
        <dbReference type="ARBA" id="ARBA00022475"/>
    </source>
</evidence>
<dbReference type="EMBL" id="JAPQES010000002">
    <property type="protein sequence ID" value="MCY6370376.1"/>
    <property type="molecule type" value="Genomic_DNA"/>
</dbReference>
<evidence type="ECO:0000256" key="12">
    <source>
        <dbReference type="ARBA" id="ARBA00023225"/>
    </source>
</evidence>
<evidence type="ECO:0000256" key="3">
    <source>
        <dbReference type="ARBA" id="ARBA00010690"/>
    </source>
</evidence>
<comment type="function">
    <text evidence="1 14">Role in flagellar biosynthesis.</text>
</comment>
<comment type="similarity">
    <text evidence="3">Belongs to the type III secretion exporter family.</text>
</comment>
<evidence type="ECO:0000256" key="8">
    <source>
        <dbReference type="ARBA" id="ARBA00022927"/>
    </source>
</evidence>
<feature type="transmembrane region" description="Helical" evidence="14">
    <location>
        <begin position="64"/>
        <end position="88"/>
    </location>
</feature>
<dbReference type="Pfam" id="PF01311">
    <property type="entry name" value="Bac_export_1"/>
    <property type="match status" value="1"/>
</dbReference>
<protein>
    <recommendedName>
        <fullName evidence="13 14">Flagellar biosynthetic protein FliR</fullName>
    </recommendedName>
</protein>
<dbReference type="InterPro" id="IPR006135">
    <property type="entry name" value="T3SS_substrate_exporter"/>
</dbReference>
<dbReference type="Gene3D" id="6.10.250.2080">
    <property type="match status" value="1"/>
</dbReference>
<feature type="transmembrane region" description="Helical" evidence="14">
    <location>
        <begin position="207"/>
        <end position="232"/>
    </location>
</feature>
<dbReference type="NCBIfam" id="TIGR01400">
    <property type="entry name" value="fliR"/>
    <property type="match status" value="1"/>
</dbReference>
<evidence type="ECO:0000256" key="13">
    <source>
        <dbReference type="NCBIfam" id="TIGR01400"/>
    </source>
</evidence>
<name>A0ABT4CQ51_9CLOT</name>
<keyword evidence="6 14" id="KW-0812">Transmembrane</keyword>
<feature type="transmembrane region" description="Helical" evidence="14">
    <location>
        <begin position="124"/>
        <end position="143"/>
    </location>
</feature>
<evidence type="ECO:0000256" key="4">
    <source>
        <dbReference type="ARBA" id="ARBA00022448"/>
    </source>
</evidence>
<dbReference type="Gene3D" id="3.40.1690.10">
    <property type="entry name" value="secretion proteins EscU"/>
    <property type="match status" value="1"/>
</dbReference>
<dbReference type="Pfam" id="PF01312">
    <property type="entry name" value="Bac_export_2"/>
    <property type="match status" value="1"/>
</dbReference>
<feature type="transmembrane region" description="Helical" evidence="14">
    <location>
        <begin position="336"/>
        <end position="369"/>
    </location>
</feature>
<feature type="transmembrane region" description="Helical" evidence="14">
    <location>
        <begin position="6"/>
        <end position="28"/>
    </location>
</feature>
<proteinExistence type="inferred from homology"/>
<keyword evidence="9 14" id="KW-1133">Transmembrane helix</keyword>
<dbReference type="NCBIfam" id="NF009411">
    <property type="entry name" value="PRK12772.1"/>
    <property type="match status" value="1"/>
</dbReference>
<comment type="caution">
    <text evidence="15">The sequence shown here is derived from an EMBL/GenBank/DDBJ whole genome shotgun (WGS) entry which is preliminary data.</text>
</comment>
<dbReference type="PANTHER" id="PTHR30531:SF12">
    <property type="entry name" value="FLAGELLAR BIOSYNTHETIC PROTEIN FLHB"/>
    <property type="match status" value="1"/>
</dbReference>
<dbReference type="Proteomes" id="UP001079657">
    <property type="component" value="Unassembled WGS sequence"/>
</dbReference>
<keyword evidence="4" id="KW-0813">Transport</keyword>
<evidence type="ECO:0000256" key="2">
    <source>
        <dbReference type="ARBA" id="ARBA00009772"/>
    </source>
</evidence>
<comment type="similarity">
    <text evidence="2 14">Belongs to the FliR/MopE/SpaR family.</text>
</comment>
<keyword evidence="11 14" id="KW-0975">Bacterial flagellum</keyword>
<feature type="transmembrane region" description="Helical" evidence="14">
    <location>
        <begin position="452"/>
        <end position="470"/>
    </location>
</feature>
<evidence type="ECO:0000313" key="16">
    <source>
        <dbReference type="Proteomes" id="UP001079657"/>
    </source>
</evidence>